<name>A0AAD8K2S0_TARER</name>
<dbReference type="EMBL" id="JAUHHV010000008">
    <property type="protein sequence ID" value="KAK1415314.1"/>
    <property type="molecule type" value="Genomic_DNA"/>
</dbReference>
<dbReference type="PANTHER" id="PTHR14237">
    <property type="entry name" value="MOLYBDOPTERIN COFACTOR SULFURASE MOSC"/>
    <property type="match status" value="1"/>
</dbReference>
<dbReference type="Gene3D" id="3.40.640.10">
    <property type="entry name" value="Type I PLP-dependent aspartate aminotransferase-like (Major domain)"/>
    <property type="match status" value="1"/>
</dbReference>
<dbReference type="Gene3D" id="3.90.1150.10">
    <property type="entry name" value="Aspartate Aminotransferase, domain 1"/>
    <property type="match status" value="1"/>
</dbReference>
<accession>A0AAD8K2S0</accession>
<keyword evidence="2" id="KW-1185">Reference proteome</keyword>
<dbReference type="AlphaFoldDB" id="A0AAD8K2S0"/>
<organism evidence="1 2">
    <name type="scientific">Tagetes erecta</name>
    <name type="common">African marigold</name>
    <dbReference type="NCBI Taxonomy" id="13708"/>
    <lineage>
        <taxon>Eukaryota</taxon>
        <taxon>Viridiplantae</taxon>
        <taxon>Streptophyta</taxon>
        <taxon>Embryophyta</taxon>
        <taxon>Tracheophyta</taxon>
        <taxon>Spermatophyta</taxon>
        <taxon>Magnoliopsida</taxon>
        <taxon>eudicotyledons</taxon>
        <taxon>Gunneridae</taxon>
        <taxon>Pentapetalae</taxon>
        <taxon>asterids</taxon>
        <taxon>campanulids</taxon>
        <taxon>Asterales</taxon>
        <taxon>Asteraceae</taxon>
        <taxon>Asteroideae</taxon>
        <taxon>Heliantheae alliance</taxon>
        <taxon>Tageteae</taxon>
        <taxon>Tagetes</taxon>
    </lineage>
</organism>
<protein>
    <recommendedName>
        <fullName evidence="3">Molybdenum cofactor sulfurase</fullName>
    </recommendedName>
</protein>
<comment type="caution">
    <text evidence="1">The sequence shown here is derived from an EMBL/GenBank/DDBJ whole genome shotgun (WGS) entry which is preliminary data.</text>
</comment>
<dbReference type="InterPro" id="IPR015421">
    <property type="entry name" value="PyrdxlP-dep_Trfase_major"/>
</dbReference>
<evidence type="ECO:0000313" key="1">
    <source>
        <dbReference type="EMBL" id="KAK1415314.1"/>
    </source>
</evidence>
<dbReference type="Proteomes" id="UP001229421">
    <property type="component" value="Unassembled WGS sequence"/>
</dbReference>
<dbReference type="SUPFAM" id="SSF53383">
    <property type="entry name" value="PLP-dependent transferases"/>
    <property type="match status" value="1"/>
</dbReference>
<evidence type="ECO:0000313" key="2">
    <source>
        <dbReference type="Proteomes" id="UP001229421"/>
    </source>
</evidence>
<dbReference type="InterPro" id="IPR015424">
    <property type="entry name" value="PyrdxlP-dep_Trfase"/>
</dbReference>
<evidence type="ECO:0008006" key="3">
    <source>
        <dbReference type="Google" id="ProtNLM"/>
    </source>
</evidence>
<dbReference type="InterPro" id="IPR015422">
    <property type="entry name" value="PyrdxlP-dep_Trfase_small"/>
</dbReference>
<sequence length="567" mass="64510">MMHSPCLKQVTQICSHGCCSNPLFSFPETTTTTTTSTTSACRRNFTTTTTTSFFPNTTFTDHESLPSFKDSLSTFTQTYPKYSETARVDRIRGNEYHHLSRSLSSRICLDYIGIGLFSHLQMQAKNFSGSDYPFFSTIYRSVNLKSQLLHGGEGSEFESSIRKRIMEFMNVSSDEYSMVFTPNKSSAFKIVSEAYPFETSRKLLTVYDYKSEAVDAMVTNSEKRGAKVMSAEFKWPRMRVHSARLRKMIERKRIKKKQARGLFVFPLQSRTTGASYSYQWMIKAQEHGWHVLLDACALGPKDMDSFGLSLIRPDFLICSFYKVFGENPSGFGCLFVKKSMISVLEDSCVGIATLVPAKNLSFQSDVEQEQCSTSGTDLELIHSPEENNKVLQVEYRGLDHVDSLGLVQISTRTRCLINWLINALTKLEHPNTEAKTPLVQIYGPRIRFDRGPALAFNVYDWKGEKVEPALVQKLSDRNNISLSQGCLHKIWFDDKYADEKERLVTDAGAKKGKGVHEIAVVTAAINFLASFEDVYRLWAFVARFLDADYVEKERWRYTALNQKTIEV</sequence>
<proteinExistence type="predicted"/>
<reference evidence="1" key="1">
    <citation type="journal article" date="2023" name="bioRxiv">
        <title>Improved chromosome-level genome assembly for marigold (Tagetes erecta).</title>
        <authorList>
            <person name="Jiang F."/>
            <person name="Yuan L."/>
            <person name="Wang S."/>
            <person name="Wang H."/>
            <person name="Xu D."/>
            <person name="Wang A."/>
            <person name="Fan W."/>
        </authorList>
    </citation>
    <scope>NUCLEOTIDE SEQUENCE</scope>
    <source>
        <strain evidence="1">WSJ</strain>
        <tissue evidence="1">Leaf</tissue>
    </source>
</reference>
<dbReference type="PANTHER" id="PTHR14237:SF88">
    <property type="entry name" value="PYRIDOXAL PHOSPHATE (PLP)-DEPENDENT TRANSFERASES SUPERFAMILY PROTEIN"/>
    <property type="match status" value="1"/>
</dbReference>
<gene>
    <name evidence="1" type="ORF">QVD17_31093</name>
</gene>